<dbReference type="PROSITE" id="PS51900">
    <property type="entry name" value="CB"/>
    <property type="match status" value="1"/>
</dbReference>
<dbReference type="Gene3D" id="1.10.150.130">
    <property type="match status" value="1"/>
</dbReference>
<dbReference type="Gene3D" id="1.10.443.10">
    <property type="entry name" value="Intergrase catalytic core"/>
    <property type="match status" value="1"/>
</dbReference>
<organism evidence="7 8">
    <name type="scientific">Phocaeicola plebeius</name>
    <dbReference type="NCBI Taxonomy" id="310297"/>
    <lineage>
        <taxon>Bacteria</taxon>
        <taxon>Pseudomonadati</taxon>
        <taxon>Bacteroidota</taxon>
        <taxon>Bacteroidia</taxon>
        <taxon>Bacteroidales</taxon>
        <taxon>Bacteroidaceae</taxon>
        <taxon>Phocaeicola</taxon>
    </lineage>
</organism>
<evidence type="ECO:0000256" key="1">
    <source>
        <dbReference type="ARBA" id="ARBA00022908"/>
    </source>
</evidence>
<comment type="caution">
    <text evidence="7">The sequence shown here is derived from an EMBL/GenBank/DDBJ whole genome shotgun (WGS) entry which is preliminary data.</text>
</comment>
<evidence type="ECO:0000259" key="6">
    <source>
        <dbReference type="PROSITE" id="PS51900"/>
    </source>
</evidence>
<dbReference type="InterPro" id="IPR004107">
    <property type="entry name" value="Integrase_SAM-like_N"/>
</dbReference>
<sequence length="370" mass="43962">MEEVNKKIFIEYVSHLYSTDKSYEVIGKTIKAVKLFLESDYQVNRKGYKAYIRENAVELSDKPYIKDALCGFLNYLGIGYSRTRKEKYVKPLEKLSDVSEKNMKLMNEFVYYLTQDEDYSPHTIEIYSFSIKKYFEYANEVSVDNYKRFVRMLEDEGLSPRTIRLRITALERFSKWMKKPIELKRPKFKKELNTENVPTEAEYNRLLEYLKTCPNRDRYFFIKILATTGARVSEFFQFKWDDIISGEVTLKGKGNKYRRFFFSRQLQAEVKAYVKESHKTGYVAVGKCGRLTQRSLCQSMKDWGDKCGIDRSKMHPHAFRHFFAKMYLKKNNDVVQLADLLGHGSIDTTRIYLQKSYDEQKKEFNRSVVW</sequence>
<dbReference type="GO" id="GO:0006310">
    <property type="term" value="P:DNA recombination"/>
    <property type="evidence" value="ECO:0007669"/>
    <property type="project" value="UniProtKB-KW"/>
</dbReference>
<evidence type="ECO:0000259" key="5">
    <source>
        <dbReference type="PROSITE" id="PS51898"/>
    </source>
</evidence>
<dbReference type="PANTHER" id="PTHR30349">
    <property type="entry name" value="PHAGE INTEGRASE-RELATED"/>
    <property type="match status" value="1"/>
</dbReference>
<dbReference type="PROSITE" id="PS51898">
    <property type="entry name" value="TYR_RECOMBINASE"/>
    <property type="match status" value="1"/>
</dbReference>
<name>A0A3E4WFH1_9BACT</name>
<dbReference type="InterPro" id="IPR010998">
    <property type="entry name" value="Integrase_recombinase_N"/>
</dbReference>
<dbReference type="InterPro" id="IPR011010">
    <property type="entry name" value="DNA_brk_join_enz"/>
</dbReference>
<evidence type="ECO:0000313" key="8">
    <source>
        <dbReference type="Proteomes" id="UP000260780"/>
    </source>
</evidence>
<protein>
    <submittedName>
        <fullName evidence="7">Integrase</fullName>
    </submittedName>
</protein>
<dbReference type="InterPro" id="IPR044068">
    <property type="entry name" value="CB"/>
</dbReference>
<dbReference type="InterPro" id="IPR013762">
    <property type="entry name" value="Integrase-like_cat_sf"/>
</dbReference>
<dbReference type="Proteomes" id="UP000260780">
    <property type="component" value="Unassembled WGS sequence"/>
</dbReference>
<dbReference type="EMBL" id="QSTF01000011">
    <property type="protein sequence ID" value="RGM40976.1"/>
    <property type="molecule type" value="Genomic_DNA"/>
</dbReference>
<accession>A0A3E4WFH1</accession>
<dbReference type="InterPro" id="IPR050090">
    <property type="entry name" value="Tyrosine_recombinase_XerCD"/>
</dbReference>
<feature type="domain" description="Tyr recombinase" evidence="5">
    <location>
        <begin position="192"/>
        <end position="365"/>
    </location>
</feature>
<proteinExistence type="predicted"/>
<reference evidence="7 8" key="1">
    <citation type="submission" date="2018-08" db="EMBL/GenBank/DDBJ databases">
        <title>A genome reference for cultivated species of the human gut microbiota.</title>
        <authorList>
            <person name="Zou Y."/>
            <person name="Xue W."/>
            <person name="Luo G."/>
        </authorList>
    </citation>
    <scope>NUCLEOTIDE SEQUENCE [LARGE SCALE GENOMIC DNA]</scope>
    <source>
        <strain evidence="7 8">OM08-14</strain>
    </source>
</reference>
<dbReference type="GO" id="GO:0015074">
    <property type="term" value="P:DNA integration"/>
    <property type="evidence" value="ECO:0007669"/>
    <property type="project" value="UniProtKB-KW"/>
</dbReference>
<feature type="domain" description="Core-binding (CB)" evidence="6">
    <location>
        <begin position="100"/>
        <end position="178"/>
    </location>
</feature>
<dbReference type="GO" id="GO:0003677">
    <property type="term" value="F:DNA binding"/>
    <property type="evidence" value="ECO:0007669"/>
    <property type="project" value="UniProtKB-UniRule"/>
</dbReference>
<dbReference type="InterPro" id="IPR002104">
    <property type="entry name" value="Integrase_catalytic"/>
</dbReference>
<keyword evidence="3" id="KW-0233">DNA recombination</keyword>
<dbReference type="AlphaFoldDB" id="A0A3E4WFH1"/>
<dbReference type="Pfam" id="PF02899">
    <property type="entry name" value="Phage_int_SAM_1"/>
    <property type="match status" value="1"/>
</dbReference>
<keyword evidence="2 4" id="KW-0238">DNA-binding</keyword>
<evidence type="ECO:0000256" key="4">
    <source>
        <dbReference type="PROSITE-ProRule" id="PRU01248"/>
    </source>
</evidence>
<evidence type="ECO:0000313" key="7">
    <source>
        <dbReference type="EMBL" id="RGM40976.1"/>
    </source>
</evidence>
<evidence type="ECO:0000256" key="2">
    <source>
        <dbReference type="ARBA" id="ARBA00023125"/>
    </source>
</evidence>
<keyword evidence="1" id="KW-0229">DNA integration</keyword>
<gene>
    <name evidence="7" type="ORF">DXC17_06320</name>
</gene>
<dbReference type="RefSeq" id="WP_117747703.1">
    <property type="nucleotide sequence ID" value="NZ_DXPM01000046.1"/>
</dbReference>
<dbReference type="Pfam" id="PF00589">
    <property type="entry name" value="Phage_integrase"/>
    <property type="match status" value="1"/>
</dbReference>
<evidence type="ECO:0000256" key="3">
    <source>
        <dbReference type="ARBA" id="ARBA00023172"/>
    </source>
</evidence>
<dbReference type="PANTHER" id="PTHR30349:SF89">
    <property type="entry name" value="INTEGRASE_RECOMBINASE"/>
    <property type="match status" value="1"/>
</dbReference>
<dbReference type="SUPFAM" id="SSF56349">
    <property type="entry name" value="DNA breaking-rejoining enzymes"/>
    <property type="match status" value="1"/>
</dbReference>